<reference evidence="3" key="1">
    <citation type="journal article" date="2020" name="Nature">
        <title>Giant virus diversity and host interactions through global metagenomics.</title>
        <authorList>
            <person name="Schulz F."/>
            <person name="Roux S."/>
            <person name="Paez-Espino D."/>
            <person name="Jungbluth S."/>
            <person name="Walsh D.A."/>
            <person name="Denef V.J."/>
            <person name="McMahon K.D."/>
            <person name="Konstantinidis K.T."/>
            <person name="Eloe-Fadrosh E.A."/>
            <person name="Kyrpides N.C."/>
            <person name="Woyke T."/>
        </authorList>
    </citation>
    <scope>NUCLEOTIDE SEQUENCE</scope>
    <source>
        <strain evidence="3">GVMAG-M-3300023184-105</strain>
    </source>
</reference>
<evidence type="ECO:0000256" key="1">
    <source>
        <dbReference type="SAM" id="Coils"/>
    </source>
</evidence>
<evidence type="ECO:0000256" key="2">
    <source>
        <dbReference type="SAM" id="MobiDB-lite"/>
    </source>
</evidence>
<sequence>MSSFSLDIPDRGSASPKDNLIGSSSVRLSHSPEDNLIGSSSFRLSDSPEDNLIGSFSASSTKSSVNVGDLSQKMIEASIIAITKTKPPSQSASISGTNGFGNIFGNLFNLPFMVRGQVKMGIESKQNTIPVSQIDVLEVNATPKYDGKTRRPIDIEVVETVNNVPNFTELIDKANKKIQELTEQIENADNATAKAINELPGEESKNDMLVSNVSHSVTL</sequence>
<feature type="region of interest" description="Disordered" evidence="2">
    <location>
        <begin position="1"/>
        <end position="42"/>
    </location>
</feature>
<keyword evidence="1" id="KW-0175">Coiled coil</keyword>
<dbReference type="AlphaFoldDB" id="A0A6C0HHP7"/>
<protein>
    <submittedName>
        <fullName evidence="3">Uncharacterized protein</fullName>
    </submittedName>
</protein>
<evidence type="ECO:0000313" key="3">
    <source>
        <dbReference type="EMBL" id="QHT80102.1"/>
    </source>
</evidence>
<organism evidence="3">
    <name type="scientific">viral metagenome</name>
    <dbReference type="NCBI Taxonomy" id="1070528"/>
    <lineage>
        <taxon>unclassified sequences</taxon>
        <taxon>metagenomes</taxon>
        <taxon>organismal metagenomes</taxon>
    </lineage>
</organism>
<dbReference type="EMBL" id="MN739961">
    <property type="protein sequence ID" value="QHT80102.1"/>
    <property type="molecule type" value="Genomic_DNA"/>
</dbReference>
<feature type="coiled-coil region" evidence="1">
    <location>
        <begin position="164"/>
        <end position="198"/>
    </location>
</feature>
<name>A0A6C0HHP7_9ZZZZ</name>
<accession>A0A6C0HHP7</accession>
<proteinExistence type="predicted"/>